<dbReference type="RefSeq" id="WP_008484286.1">
    <property type="nucleotide sequence ID" value="NZ_AMRI01000010.1"/>
</dbReference>
<dbReference type="InterPro" id="IPR005119">
    <property type="entry name" value="LysR_subst-bd"/>
</dbReference>
<comment type="caution">
    <text evidence="6">The sequence shown here is derived from an EMBL/GenBank/DDBJ whole genome shotgun (WGS) entry which is preliminary data.</text>
</comment>
<dbReference type="PATRIC" id="fig|745411.4.peg.1716"/>
<proteinExistence type="inferred from homology"/>
<sequence>MINPQWLRSFATLAAEGTFTRSAEVLDLTQAAVSQHIKHLENQLGPLLVRHPRRVELTPAGLALLDYHQAMVQADALLAHRLADDPAASGELTLISPGSIGLYLYPKLLDWQQQHPGCHIHYRFAPDTEVLAAVLDNRFELGLVTQKPDSPQVAARLFAEEPLELVLPKGVTVSDWQGLKALGFIDHPDGKAMATRLLARAFPGSPGPAALPCHGFINQISLILEPVARGLGFTVLPRFARQAFPRQEHIQVMPLSAQVTDKLWLIHRAQWPLSKRAQQVLAALGLPLAAHQDAP</sequence>
<dbReference type="PROSITE" id="PS50931">
    <property type="entry name" value="HTH_LYSR"/>
    <property type="match status" value="1"/>
</dbReference>
<dbReference type="SUPFAM" id="SSF46785">
    <property type="entry name" value="Winged helix' DNA-binding domain"/>
    <property type="match status" value="1"/>
</dbReference>
<evidence type="ECO:0000256" key="1">
    <source>
        <dbReference type="ARBA" id="ARBA00009437"/>
    </source>
</evidence>
<dbReference type="GO" id="GO:0003700">
    <property type="term" value="F:DNA-binding transcription factor activity"/>
    <property type="evidence" value="ECO:0007669"/>
    <property type="project" value="InterPro"/>
</dbReference>
<keyword evidence="2" id="KW-0805">Transcription regulation</keyword>
<dbReference type="STRING" id="745411.B3C1_08791"/>
<gene>
    <name evidence="6" type="ORF">B3C1_08791</name>
</gene>
<reference evidence="6 7" key="1">
    <citation type="journal article" date="2012" name="J. Bacteriol.">
        <title>Genome Sequence of Gallaecimonas xiamenensis Type Strain 3-C-1.</title>
        <authorList>
            <person name="Lai Q."/>
            <person name="Wang L."/>
            <person name="Wang W."/>
            <person name="Shao Z."/>
        </authorList>
    </citation>
    <scope>NUCLEOTIDE SEQUENCE [LARGE SCALE GENOMIC DNA]</scope>
    <source>
        <strain evidence="6 7">3-C-1</strain>
    </source>
</reference>
<dbReference type="AlphaFoldDB" id="K2JKJ3"/>
<dbReference type="InterPro" id="IPR036388">
    <property type="entry name" value="WH-like_DNA-bd_sf"/>
</dbReference>
<dbReference type="EMBL" id="AMRI01000010">
    <property type="protein sequence ID" value="EKE74972.1"/>
    <property type="molecule type" value="Genomic_DNA"/>
</dbReference>
<accession>K2JKJ3</accession>
<dbReference type="PRINTS" id="PR00039">
    <property type="entry name" value="HTHLYSR"/>
</dbReference>
<dbReference type="Pfam" id="PF00126">
    <property type="entry name" value="HTH_1"/>
    <property type="match status" value="1"/>
</dbReference>
<evidence type="ECO:0000259" key="5">
    <source>
        <dbReference type="PROSITE" id="PS50931"/>
    </source>
</evidence>
<dbReference type="PANTHER" id="PTHR30126">
    <property type="entry name" value="HTH-TYPE TRANSCRIPTIONAL REGULATOR"/>
    <property type="match status" value="1"/>
</dbReference>
<dbReference type="Gene3D" id="3.40.190.10">
    <property type="entry name" value="Periplasmic binding protein-like II"/>
    <property type="match status" value="2"/>
</dbReference>
<evidence type="ECO:0000313" key="6">
    <source>
        <dbReference type="EMBL" id="EKE74972.1"/>
    </source>
</evidence>
<comment type="similarity">
    <text evidence="1">Belongs to the LysR transcriptional regulatory family.</text>
</comment>
<keyword evidence="4" id="KW-0804">Transcription</keyword>
<name>K2JKJ3_9GAMM</name>
<evidence type="ECO:0000256" key="4">
    <source>
        <dbReference type="ARBA" id="ARBA00023163"/>
    </source>
</evidence>
<evidence type="ECO:0000256" key="2">
    <source>
        <dbReference type="ARBA" id="ARBA00023015"/>
    </source>
</evidence>
<dbReference type="eggNOG" id="COG0583">
    <property type="taxonomic scope" value="Bacteria"/>
</dbReference>
<dbReference type="Proteomes" id="UP000006755">
    <property type="component" value="Unassembled WGS sequence"/>
</dbReference>
<dbReference type="Gene3D" id="1.10.10.10">
    <property type="entry name" value="Winged helix-like DNA-binding domain superfamily/Winged helix DNA-binding domain"/>
    <property type="match status" value="1"/>
</dbReference>
<dbReference type="InterPro" id="IPR000847">
    <property type="entry name" value="LysR_HTH_N"/>
</dbReference>
<evidence type="ECO:0000313" key="7">
    <source>
        <dbReference type="Proteomes" id="UP000006755"/>
    </source>
</evidence>
<dbReference type="InterPro" id="IPR036390">
    <property type="entry name" value="WH_DNA-bd_sf"/>
</dbReference>
<evidence type="ECO:0000256" key="3">
    <source>
        <dbReference type="ARBA" id="ARBA00023125"/>
    </source>
</evidence>
<protein>
    <submittedName>
        <fullName evidence="6">LysR family transcriptional regulator</fullName>
    </submittedName>
</protein>
<feature type="domain" description="HTH lysR-type" evidence="5">
    <location>
        <begin position="2"/>
        <end position="58"/>
    </location>
</feature>
<dbReference type="Pfam" id="PF03466">
    <property type="entry name" value="LysR_substrate"/>
    <property type="match status" value="1"/>
</dbReference>
<dbReference type="CDD" id="cd05466">
    <property type="entry name" value="PBP2_LTTR_substrate"/>
    <property type="match status" value="1"/>
</dbReference>
<dbReference type="OrthoDB" id="5289754at2"/>
<dbReference type="SUPFAM" id="SSF53850">
    <property type="entry name" value="Periplasmic binding protein-like II"/>
    <property type="match status" value="1"/>
</dbReference>
<organism evidence="6 7">
    <name type="scientific">Gallaecimonas xiamenensis 3-C-1</name>
    <dbReference type="NCBI Taxonomy" id="745411"/>
    <lineage>
        <taxon>Bacteria</taxon>
        <taxon>Pseudomonadati</taxon>
        <taxon>Pseudomonadota</taxon>
        <taxon>Gammaproteobacteria</taxon>
        <taxon>Enterobacterales</taxon>
        <taxon>Gallaecimonadaceae</taxon>
        <taxon>Gallaecimonas</taxon>
    </lineage>
</organism>
<dbReference type="PANTHER" id="PTHR30126:SF99">
    <property type="entry name" value="TRANSCRIPTIONAL REGULATOR LYSR FAMILY"/>
    <property type="match status" value="1"/>
</dbReference>
<dbReference type="GO" id="GO:0000976">
    <property type="term" value="F:transcription cis-regulatory region binding"/>
    <property type="evidence" value="ECO:0007669"/>
    <property type="project" value="TreeGrafter"/>
</dbReference>
<keyword evidence="3" id="KW-0238">DNA-binding</keyword>
<keyword evidence="7" id="KW-1185">Reference proteome</keyword>